<dbReference type="InterPro" id="IPR036866">
    <property type="entry name" value="RibonucZ/Hydroxyglut_hydro"/>
</dbReference>
<dbReference type="AlphaFoldDB" id="A0A0B7KGV7"/>
<evidence type="ECO:0000256" key="4">
    <source>
        <dbReference type="ARBA" id="ARBA00022801"/>
    </source>
</evidence>
<dbReference type="Gene3D" id="3.60.15.10">
    <property type="entry name" value="Ribonuclease Z/Hydroxyacylglutathione hydrolase-like"/>
    <property type="match status" value="1"/>
</dbReference>
<protein>
    <recommendedName>
        <fullName evidence="7">Metallo-beta-lactamase domain-containing protein</fullName>
    </recommendedName>
</protein>
<dbReference type="PANTHER" id="PTHR42978">
    <property type="entry name" value="QUORUM-QUENCHING LACTONASE YTNP-RELATED-RELATED"/>
    <property type="match status" value="1"/>
</dbReference>
<dbReference type="GO" id="GO:0016787">
    <property type="term" value="F:hydrolase activity"/>
    <property type="evidence" value="ECO:0007669"/>
    <property type="project" value="UniProtKB-KW"/>
</dbReference>
<dbReference type="EMBL" id="CDPU01000040">
    <property type="protein sequence ID" value="CEO54160.1"/>
    <property type="molecule type" value="Genomic_DNA"/>
</dbReference>
<comment type="cofactor">
    <cofactor evidence="1">
        <name>Zn(2+)</name>
        <dbReference type="ChEBI" id="CHEBI:29105"/>
    </cofactor>
</comment>
<dbReference type="Pfam" id="PF00753">
    <property type="entry name" value="Lactamase_B"/>
    <property type="match status" value="1"/>
</dbReference>
<comment type="similarity">
    <text evidence="2">Belongs to the metallo-beta-lactamase superfamily.</text>
</comment>
<keyword evidence="3" id="KW-0479">Metal-binding</keyword>
<sequence>MPTHFILAVFVFPTGYLWLPDEWMFADGDPRVKHLCLDFSFLIRHPLGKNAFFDLGIRKVTLNSPTFQSDLLPEASMKPDDIHYIVLSHLHFDHTGGVSQYSEAQVLLGLGSTSAAYPGYPTVDESPFDGIIFAHARPLPPGAVPKDFPFDKGIDFFGDGTLYTLDAPGHMQGHQVALA</sequence>
<evidence type="ECO:0000313" key="8">
    <source>
        <dbReference type="EMBL" id="CEO54160.1"/>
    </source>
</evidence>
<organism evidence="8">
    <name type="scientific">Bionectria ochroleuca</name>
    <name type="common">Gliocladium roseum</name>
    <dbReference type="NCBI Taxonomy" id="29856"/>
    <lineage>
        <taxon>Eukaryota</taxon>
        <taxon>Fungi</taxon>
        <taxon>Dikarya</taxon>
        <taxon>Ascomycota</taxon>
        <taxon>Pezizomycotina</taxon>
        <taxon>Sordariomycetes</taxon>
        <taxon>Hypocreomycetidae</taxon>
        <taxon>Hypocreales</taxon>
        <taxon>Bionectriaceae</taxon>
        <taxon>Clonostachys</taxon>
    </lineage>
</organism>
<dbReference type="PANTHER" id="PTHR42978:SF2">
    <property type="entry name" value="102 KBASES UNSTABLE REGION: FROM 1 TO 119443"/>
    <property type="match status" value="1"/>
</dbReference>
<keyword evidence="5" id="KW-0862">Zinc</keyword>
<proteinExistence type="inferred from homology"/>
<dbReference type="InterPro" id="IPR051013">
    <property type="entry name" value="MBL_superfamily_lactonases"/>
</dbReference>
<reference evidence="8" key="1">
    <citation type="submission" date="2015-01" db="EMBL/GenBank/DDBJ databases">
        <authorList>
            <person name="Durling Mikael"/>
        </authorList>
    </citation>
    <scope>NUCLEOTIDE SEQUENCE</scope>
</reference>
<dbReference type="GO" id="GO:0046872">
    <property type="term" value="F:metal ion binding"/>
    <property type="evidence" value="ECO:0007669"/>
    <property type="project" value="UniProtKB-KW"/>
</dbReference>
<gene>
    <name evidence="8" type="ORF">BN869_000010218_1</name>
</gene>
<evidence type="ECO:0000256" key="6">
    <source>
        <dbReference type="SAM" id="SignalP"/>
    </source>
</evidence>
<feature type="domain" description="Metallo-beta-lactamase" evidence="7">
    <location>
        <begin position="72"/>
        <end position="174"/>
    </location>
</feature>
<dbReference type="InterPro" id="IPR001279">
    <property type="entry name" value="Metallo-B-lactamas"/>
</dbReference>
<evidence type="ECO:0000256" key="3">
    <source>
        <dbReference type="ARBA" id="ARBA00022723"/>
    </source>
</evidence>
<dbReference type="SUPFAM" id="SSF56281">
    <property type="entry name" value="Metallo-hydrolase/oxidoreductase"/>
    <property type="match status" value="1"/>
</dbReference>
<keyword evidence="6" id="KW-0732">Signal</keyword>
<name>A0A0B7KGV7_BIOOC</name>
<feature type="signal peptide" evidence="6">
    <location>
        <begin position="1"/>
        <end position="18"/>
    </location>
</feature>
<evidence type="ECO:0000259" key="7">
    <source>
        <dbReference type="Pfam" id="PF00753"/>
    </source>
</evidence>
<keyword evidence="4" id="KW-0378">Hydrolase</keyword>
<evidence type="ECO:0000256" key="1">
    <source>
        <dbReference type="ARBA" id="ARBA00001947"/>
    </source>
</evidence>
<evidence type="ECO:0000256" key="2">
    <source>
        <dbReference type="ARBA" id="ARBA00007749"/>
    </source>
</evidence>
<feature type="chain" id="PRO_5002118601" description="Metallo-beta-lactamase domain-containing protein" evidence="6">
    <location>
        <begin position="19"/>
        <end position="179"/>
    </location>
</feature>
<evidence type="ECO:0000256" key="5">
    <source>
        <dbReference type="ARBA" id="ARBA00022833"/>
    </source>
</evidence>
<accession>A0A0B7KGV7</accession>